<dbReference type="EMBL" id="JAGPXC010000005">
    <property type="protein sequence ID" value="KAH6652667.1"/>
    <property type="molecule type" value="Genomic_DNA"/>
</dbReference>
<gene>
    <name evidence="3" type="ORF">BKA67DRAFT_536395</name>
</gene>
<organism evidence="3 4">
    <name type="scientific">Truncatella angustata</name>
    <dbReference type="NCBI Taxonomy" id="152316"/>
    <lineage>
        <taxon>Eukaryota</taxon>
        <taxon>Fungi</taxon>
        <taxon>Dikarya</taxon>
        <taxon>Ascomycota</taxon>
        <taxon>Pezizomycotina</taxon>
        <taxon>Sordariomycetes</taxon>
        <taxon>Xylariomycetidae</taxon>
        <taxon>Amphisphaeriales</taxon>
        <taxon>Sporocadaceae</taxon>
        <taxon>Truncatella</taxon>
    </lineage>
</organism>
<reference evidence="3" key="1">
    <citation type="journal article" date="2021" name="Nat. Commun.">
        <title>Genetic determinants of endophytism in the Arabidopsis root mycobiome.</title>
        <authorList>
            <person name="Mesny F."/>
            <person name="Miyauchi S."/>
            <person name="Thiergart T."/>
            <person name="Pickel B."/>
            <person name="Atanasova L."/>
            <person name="Karlsson M."/>
            <person name="Huettel B."/>
            <person name="Barry K.W."/>
            <person name="Haridas S."/>
            <person name="Chen C."/>
            <person name="Bauer D."/>
            <person name="Andreopoulos W."/>
            <person name="Pangilinan J."/>
            <person name="LaButti K."/>
            <person name="Riley R."/>
            <person name="Lipzen A."/>
            <person name="Clum A."/>
            <person name="Drula E."/>
            <person name="Henrissat B."/>
            <person name="Kohler A."/>
            <person name="Grigoriev I.V."/>
            <person name="Martin F.M."/>
            <person name="Hacquard S."/>
        </authorList>
    </citation>
    <scope>NUCLEOTIDE SEQUENCE</scope>
    <source>
        <strain evidence="3">MPI-SDFR-AT-0073</strain>
    </source>
</reference>
<sequence length="425" mass="48202">MAMDAEFAKPELGFDPADNQVVKEYYGREISRPAMDPSGQRAATVMERIDEQFESFSEMIGREPTEEEKNRMEEVQIKCSGWLEGAKIDLEGKDQVPIAWFNRLVVELEDTILRVARDHVESSACYITASTACGDSTVLVDELNKLEEAASTQYDPKKKEDEIDFMKLLLETDIGEARAKSQNLKGEIARLENIATRSEDDYIKIIKAKNTMIKDYEDQLGQLLKSDTNDGASVNDSNKQLSPEIHEHQLDIENLRREKAALKGKGRQTDTLERQVNQLKLQADTPSTKHPNDEKGNNKPVDTLQAQIKALQDENSKIEKNLNEELQNLKEELESYKGRLIVGGCEDEVDPSEKEVEDFEAAQREPSFEKYQKKRISAVTKVHDGLRALRIAFEQLLEDIGSEDKPSTTQQTHARSCRCFEDTSI</sequence>
<dbReference type="AlphaFoldDB" id="A0A9P8ZW68"/>
<feature type="region of interest" description="Disordered" evidence="2">
    <location>
        <begin position="279"/>
        <end position="300"/>
    </location>
</feature>
<feature type="coiled-coil region" evidence="1">
    <location>
        <begin position="301"/>
        <end position="339"/>
    </location>
</feature>
<evidence type="ECO:0000313" key="4">
    <source>
        <dbReference type="Proteomes" id="UP000758603"/>
    </source>
</evidence>
<dbReference type="OrthoDB" id="4778966at2759"/>
<proteinExistence type="predicted"/>
<evidence type="ECO:0000313" key="3">
    <source>
        <dbReference type="EMBL" id="KAH6652667.1"/>
    </source>
</evidence>
<keyword evidence="4" id="KW-1185">Reference proteome</keyword>
<protein>
    <submittedName>
        <fullName evidence="3">Uncharacterized protein</fullName>
    </submittedName>
</protein>
<evidence type="ECO:0000256" key="2">
    <source>
        <dbReference type="SAM" id="MobiDB-lite"/>
    </source>
</evidence>
<feature type="compositionally biased region" description="Polar residues" evidence="2">
    <location>
        <begin position="279"/>
        <end position="289"/>
    </location>
</feature>
<feature type="coiled-coil region" evidence="1">
    <location>
        <begin position="174"/>
        <end position="201"/>
    </location>
</feature>
<dbReference type="Proteomes" id="UP000758603">
    <property type="component" value="Unassembled WGS sequence"/>
</dbReference>
<evidence type="ECO:0000256" key="1">
    <source>
        <dbReference type="SAM" id="Coils"/>
    </source>
</evidence>
<comment type="caution">
    <text evidence="3">The sequence shown here is derived from an EMBL/GenBank/DDBJ whole genome shotgun (WGS) entry which is preliminary data.</text>
</comment>
<name>A0A9P8ZW68_9PEZI</name>
<keyword evidence="1" id="KW-0175">Coiled coil</keyword>
<dbReference type="GeneID" id="70129036"/>
<dbReference type="RefSeq" id="XP_045956944.1">
    <property type="nucleotide sequence ID" value="XM_046100144.1"/>
</dbReference>
<accession>A0A9P8ZW68</accession>